<dbReference type="Proteomes" id="UP000199615">
    <property type="component" value="Unassembled WGS sequence"/>
</dbReference>
<dbReference type="RefSeq" id="WP_062313631.1">
    <property type="nucleotide sequence ID" value="NZ_FODT01000015.1"/>
</dbReference>
<keyword evidence="6 7" id="KW-0472">Membrane</keyword>
<gene>
    <name evidence="8" type="ORF">SAMN05444123_11590</name>
</gene>
<feature type="transmembrane region" description="Helical" evidence="7">
    <location>
        <begin position="131"/>
        <end position="153"/>
    </location>
</feature>
<dbReference type="OrthoDB" id="9787548at2"/>
<dbReference type="PANTHER" id="PTHR11706:SF33">
    <property type="entry name" value="NATURAL RESISTANCE-ASSOCIATED MACROPHAGE PROTEIN 2"/>
    <property type="match status" value="1"/>
</dbReference>
<evidence type="ECO:0000313" key="9">
    <source>
        <dbReference type="Proteomes" id="UP000199615"/>
    </source>
</evidence>
<evidence type="ECO:0000256" key="7">
    <source>
        <dbReference type="SAM" id="Phobius"/>
    </source>
</evidence>
<feature type="transmembrane region" description="Helical" evidence="7">
    <location>
        <begin position="100"/>
        <end position="119"/>
    </location>
</feature>
<dbReference type="GO" id="GO:0015086">
    <property type="term" value="F:cadmium ion transmembrane transporter activity"/>
    <property type="evidence" value="ECO:0007669"/>
    <property type="project" value="TreeGrafter"/>
</dbReference>
<dbReference type="Pfam" id="PF01566">
    <property type="entry name" value="Nramp"/>
    <property type="match status" value="1"/>
</dbReference>
<dbReference type="GO" id="GO:0034755">
    <property type="term" value="P:iron ion transmembrane transport"/>
    <property type="evidence" value="ECO:0007669"/>
    <property type="project" value="TreeGrafter"/>
</dbReference>
<organism evidence="8 9">
    <name type="scientific">Rhodopseudomonas pseudopalustris</name>
    <dbReference type="NCBI Taxonomy" id="1513892"/>
    <lineage>
        <taxon>Bacteria</taxon>
        <taxon>Pseudomonadati</taxon>
        <taxon>Pseudomonadota</taxon>
        <taxon>Alphaproteobacteria</taxon>
        <taxon>Hyphomicrobiales</taxon>
        <taxon>Nitrobacteraceae</taxon>
        <taxon>Rhodopseudomonas</taxon>
    </lineage>
</organism>
<feature type="transmembrane region" description="Helical" evidence="7">
    <location>
        <begin position="258"/>
        <end position="279"/>
    </location>
</feature>
<evidence type="ECO:0000256" key="6">
    <source>
        <dbReference type="ARBA" id="ARBA00023136"/>
    </source>
</evidence>
<keyword evidence="9" id="KW-1185">Reference proteome</keyword>
<feature type="transmembrane region" description="Helical" evidence="7">
    <location>
        <begin position="59"/>
        <end position="79"/>
    </location>
</feature>
<dbReference type="AlphaFoldDB" id="A0A1H8X254"/>
<dbReference type="GO" id="GO:0015293">
    <property type="term" value="F:symporter activity"/>
    <property type="evidence" value="ECO:0007669"/>
    <property type="project" value="UniProtKB-KW"/>
</dbReference>
<keyword evidence="4" id="KW-0769">Symport</keyword>
<proteinExistence type="predicted"/>
<evidence type="ECO:0000256" key="3">
    <source>
        <dbReference type="ARBA" id="ARBA00022692"/>
    </source>
</evidence>
<reference evidence="9" key="1">
    <citation type="submission" date="2016-10" db="EMBL/GenBank/DDBJ databases">
        <authorList>
            <person name="Varghese N."/>
            <person name="Submissions S."/>
        </authorList>
    </citation>
    <scope>NUCLEOTIDE SEQUENCE [LARGE SCALE GENOMIC DNA]</scope>
    <source>
        <strain evidence="9">DSM 123</strain>
    </source>
</reference>
<sequence>MSEAPETLDPETEHQSPVVGTCKPRLLKVLGPGLITGASDDDPSGIATYSQAGAQFGYGLSWTLLLTFPLMTAVQMISARMGRTTGRGLAGLLRQHYPSYVLLSIVIPLLIANSINIGADLGAMADATRLIIGGPQIVYVLLFAVISTALQIFMQYTRYVAVLKWLALILLVYVATMFMVQVSWGEALYRLVVPDITWSKEYLTTLVAVFGTTISPYLFFWQASQEAEDVRELPKRRPLTRAPQQAPAALARIELDTIAGMGISNFIALAIMITTAATLNVAGVKDVETSAQAAEALRPIAGPLAELVFALGVIGTGLLAIPVLAGSAAYAVGEARKWPVGLARQPLEAKAFYITIAVATLVGMTLNFTPINPIKALYWTAVINGVVAVPVMVIMMLMSAQTKIMGEFTVKGWLKALGWCATAIMAAAVAAMAATSF</sequence>
<dbReference type="GO" id="GO:0005886">
    <property type="term" value="C:plasma membrane"/>
    <property type="evidence" value="ECO:0007669"/>
    <property type="project" value="TreeGrafter"/>
</dbReference>
<evidence type="ECO:0000256" key="5">
    <source>
        <dbReference type="ARBA" id="ARBA00022989"/>
    </source>
</evidence>
<evidence type="ECO:0000256" key="1">
    <source>
        <dbReference type="ARBA" id="ARBA00004141"/>
    </source>
</evidence>
<dbReference type="EMBL" id="FODT01000015">
    <property type="protein sequence ID" value="SEP33959.1"/>
    <property type="molecule type" value="Genomic_DNA"/>
</dbReference>
<evidence type="ECO:0000256" key="2">
    <source>
        <dbReference type="ARBA" id="ARBA00022448"/>
    </source>
</evidence>
<feature type="transmembrane region" description="Helical" evidence="7">
    <location>
        <begin position="412"/>
        <end position="434"/>
    </location>
</feature>
<feature type="transmembrane region" description="Helical" evidence="7">
    <location>
        <begin position="307"/>
        <end position="330"/>
    </location>
</feature>
<evidence type="ECO:0000256" key="4">
    <source>
        <dbReference type="ARBA" id="ARBA00022847"/>
    </source>
</evidence>
<name>A0A1H8X254_9BRAD</name>
<keyword evidence="3 7" id="KW-0812">Transmembrane</keyword>
<keyword evidence="5 7" id="KW-1133">Transmembrane helix</keyword>
<accession>A0A1H8X254</accession>
<feature type="transmembrane region" description="Helical" evidence="7">
    <location>
        <begin position="202"/>
        <end position="221"/>
    </location>
</feature>
<comment type="subcellular location">
    <subcellularLocation>
        <location evidence="1">Membrane</location>
        <topology evidence="1">Multi-pass membrane protein</topology>
    </subcellularLocation>
</comment>
<keyword evidence="2" id="KW-0813">Transport</keyword>
<feature type="transmembrane region" description="Helical" evidence="7">
    <location>
        <begin position="377"/>
        <end position="400"/>
    </location>
</feature>
<dbReference type="PANTHER" id="PTHR11706">
    <property type="entry name" value="SOLUTE CARRIER PROTEIN FAMILY 11 MEMBER"/>
    <property type="match status" value="1"/>
</dbReference>
<protein>
    <submittedName>
        <fullName evidence="8">NRAMP (Natural resistance-associated macrophage protein) metal ion transporters</fullName>
    </submittedName>
</protein>
<feature type="transmembrane region" description="Helical" evidence="7">
    <location>
        <begin position="351"/>
        <end position="371"/>
    </location>
</feature>
<dbReference type="GO" id="GO:0005384">
    <property type="term" value="F:manganese ion transmembrane transporter activity"/>
    <property type="evidence" value="ECO:0007669"/>
    <property type="project" value="TreeGrafter"/>
</dbReference>
<feature type="transmembrane region" description="Helical" evidence="7">
    <location>
        <begin position="165"/>
        <end position="182"/>
    </location>
</feature>
<dbReference type="InterPro" id="IPR001046">
    <property type="entry name" value="NRAMP_fam"/>
</dbReference>
<evidence type="ECO:0000313" key="8">
    <source>
        <dbReference type="EMBL" id="SEP33959.1"/>
    </source>
</evidence>